<evidence type="ECO:0000313" key="2">
    <source>
        <dbReference type="EMBL" id="GAI17094.1"/>
    </source>
</evidence>
<keyword evidence="1" id="KW-0472">Membrane</keyword>
<organism evidence="2">
    <name type="scientific">marine sediment metagenome</name>
    <dbReference type="NCBI Taxonomy" id="412755"/>
    <lineage>
        <taxon>unclassified sequences</taxon>
        <taxon>metagenomes</taxon>
        <taxon>ecological metagenomes</taxon>
    </lineage>
</organism>
<keyword evidence="1" id="KW-0812">Transmembrane</keyword>
<comment type="caution">
    <text evidence="2">The sequence shown here is derived from an EMBL/GenBank/DDBJ whole genome shotgun (WGS) entry which is preliminary data.</text>
</comment>
<keyword evidence="1" id="KW-1133">Transmembrane helix</keyword>
<sequence>MRVIRGCITVVGIIGILVIIALVMSYYLYSLSPWIQAKMTPVAVTAEAAESFDQKFEVIETPLHRRQPITRRTER</sequence>
<gene>
    <name evidence="2" type="ORF">S06H3_16537</name>
</gene>
<reference evidence="2" key="1">
    <citation type="journal article" date="2014" name="Front. Microbiol.">
        <title>High frequency of phylogenetically diverse reductive dehalogenase-homologous genes in deep subseafloor sedimentary metagenomes.</title>
        <authorList>
            <person name="Kawai M."/>
            <person name="Futagami T."/>
            <person name="Toyoda A."/>
            <person name="Takaki Y."/>
            <person name="Nishi S."/>
            <person name="Hori S."/>
            <person name="Arai W."/>
            <person name="Tsubouchi T."/>
            <person name="Morono Y."/>
            <person name="Uchiyama I."/>
            <person name="Ito T."/>
            <person name="Fujiyama A."/>
            <person name="Inagaki F."/>
            <person name="Takami H."/>
        </authorList>
    </citation>
    <scope>NUCLEOTIDE SEQUENCE</scope>
    <source>
        <strain evidence="2">Expedition CK06-06</strain>
    </source>
</reference>
<proteinExistence type="predicted"/>
<accession>X1NEK2</accession>
<feature type="transmembrane region" description="Helical" evidence="1">
    <location>
        <begin position="7"/>
        <end position="29"/>
    </location>
</feature>
<protein>
    <submittedName>
        <fullName evidence="2">Uncharacterized protein</fullName>
    </submittedName>
</protein>
<name>X1NEK2_9ZZZZ</name>
<evidence type="ECO:0000256" key="1">
    <source>
        <dbReference type="SAM" id="Phobius"/>
    </source>
</evidence>
<dbReference type="AlphaFoldDB" id="X1NEK2"/>
<dbReference type="EMBL" id="BARV01008186">
    <property type="protein sequence ID" value="GAI17094.1"/>
    <property type="molecule type" value="Genomic_DNA"/>
</dbReference>